<proteinExistence type="predicted"/>
<evidence type="ECO:0000313" key="2">
    <source>
        <dbReference type="EMBL" id="BCU55645.1"/>
    </source>
</evidence>
<dbReference type="InterPro" id="IPR003959">
    <property type="entry name" value="ATPase_AAA_core"/>
</dbReference>
<dbReference type="Proteomes" id="UP000682928">
    <property type="component" value="Chromosome"/>
</dbReference>
<keyword evidence="2" id="KW-0418">Kinase</keyword>
<evidence type="ECO:0000259" key="1">
    <source>
        <dbReference type="Pfam" id="PF00004"/>
    </source>
</evidence>
<dbReference type="InterPro" id="IPR027417">
    <property type="entry name" value="P-loop_NTPase"/>
</dbReference>
<dbReference type="InterPro" id="IPR052922">
    <property type="entry name" value="Cytidylate_Kinase-2"/>
</dbReference>
<dbReference type="SUPFAM" id="SSF52540">
    <property type="entry name" value="P-loop containing nucleoside triphosphate hydrolases"/>
    <property type="match status" value="1"/>
</dbReference>
<dbReference type="GO" id="GO:0016301">
    <property type="term" value="F:kinase activity"/>
    <property type="evidence" value="ECO:0007669"/>
    <property type="project" value="UniProtKB-KW"/>
</dbReference>
<dbReference type="GO" id="GO:0005524">
    <property type="term" value="F:ATP binding"/>
    <property type="evidence" value="ECO:0007669"/>
    <property type="project" value="InterPro"/>
</dbReference>
<reference evidence="2" key="1">
    <citation type="submission" date="2021-04" db="EMBL/GenBank/DDBJ databases">
        <title>Difference and commonality of drug resistance evolution in various bacteria. and drug sensitivity profiles.</title>
        <authorList>
            <person name="Maeda T."/>
            <person name="Shibai A."/>
            <person name="Kawada K."/>
            <person name="Kotani H."/>
            <person name="Tarusawa Y."/>
            <person name="Tanabe K."/>
            <person name="Furusawa C."/>
        </authorList>
    </citation>
    <scope>NUCLEOTIDE SEQUENCE</scope>
    <source>
        <strain evidence="2">JCM 8580</strain>
    </source>
</reference>
<dbReference type="GO" id="GO:0016887">
    <property type="term" value="F:ATP hydrolysis activity"/>
    <property type="evidence" value="ECO:0007669"/>
    <property type="project" value="InterPro"/>
</dbReference>
<feature type="domain" description="ATPase AAA-type core" evidence="1">
    <location>
        <begin position="5"/>
        <end position="54"/>
    </location>
</feature>
<dbReference type="RefSeq" id="WP_088218491.1">
    <property type="nucleotide sequence ID" value="NZ_AP024590.1"/>
</dbReference>
<dbReference type="PANTHER" id="PTHR37816">
    <property type="entry name" value="YALI0E33011P"/>
    <property type="match status" value="1"/>
</dbReference>
<name>A0AA86ISU1_9ENTR</name>
<dbReference type="Pfam" id="PF00004">
    <property type="entry name" value="AAA"/>
    <property type="match status" value="1"/>
</dbReference>
<gene>
    <name evidence="2" type="ORF">ENKO_22390</name>
</gene>
<sequence length="177" mass="20955">MKINVIGTSGSGKTTLARRLAERLNVPYIEMDAIYWRPDWQGISDEELVALLNEKLNATPGWVLDGNYNRTRGVKWQHVDMVVWVDYGFFRTLRQAVWRALKRAWHKEELWPGTGNRESFRQSFFSRESIILWTLKTWRSNRARYEADLVNPDFAHIRFVRLRSPRQTEAFVRNGIN</sequence>
<dbReference type="AlphaFoldDB" id="A0AA86ISU1"/>
<accession>A0AA86ISU1</accession>
<dbReference type="EMBL" id="AP024590">
    <property type="protein sequence ID" value="BCU55645.1"/>
    <property type="molecule type" value="Genomic_DNA"/>
</dbReference>
<organism evidence="2 3">
    <name type="scientific">Enterobacter kobei</name>
    <dbReference type="NCBI Taxonomy" id="208224"/>
    <lineage>
        <taxon>Bacteria</taxon>
        <taxon>Pseudomonadati</taxon>
        <taxon>Pseudomonadota</taxon>
        <taxon>Gammaproteobacteria</taxon>
        <taxon>Enterobacterales</taxon>
        <taxon>Enterobacteriaceae</taxon>
        <taxon>Enterobacter</taxon>
        <taxon>Enterobacter cloacae complex</taxon>
    </lineage>
</organism>
<dbReference type="PANTHER" id="PTHR37816:SF1">
    <property type="entry name" value="TOXIN"/>
    <property type="match status" value="1"/>
</dbReference>
<protein>
    <submittedName>
        <fullName evidence="2">Adenylate kinase</fullName>
    </submittedName>
</protein>
<evidence type="ECO:0000313" key="3">
    <source>
        <dbReference type="Proteomes" id="UP000682928"/>
    </source>
</evidence>
<dbReference type="Gene3D" id="3.40.50.300">
    <property type="entry name" value="P-loop containing nucleotide triphosphate hydrolases"/>
    <property type="match status" value="1"/>
</dbReference>
<keyword evidence="2" id="KW-0808">Transferase</keyword>